<organism evidence="3 4">
    <name type="scientific">Arboricoccus pini</name>
    <dbReference type="NCBI Taxonomy" id="1963835"/>
    <lineage>
        <taxon>Bacteria</taxon>
        <taxon>Pseudomonadati</taxon>
        <taxon>Pseudomonadota</taxon>
        <taxon>Alphaproteobacteria</taxon>
        <taxon>Geminicoccales</taxon>
        <taxon>Geminicoccaceae</taxon>
        <taxon>Arboricoccus</taxon>
    </lineage>
</organism>
<name>A0A212QQR8_9PROT</name>
<evidence type="ECO:0000259" key="2">
    <source>
        <dbReference type="SMART" id="SM00903"/>
    </source>
</evidence>
<evidence type="ECO:0000256" key="1">
    <source>
        <dbReference type="ARBA" id="ARBA00023002"/>
    </source>
</evidence>
<dbReference type="SMART" id="SM00903">
    <property type="entry name" value="Flavin_Reduct"/>
    <property type="match status" value="1"/>
</dbReference>
<reference evidence="3 4" key="1">
    <citation type="submission" date="2017-06" db="EMBL/GenBank/DDBJ databases">
        <authorList>
            <person name="Kim H.J."/>
            <person name="Triplett B.A."/>
        </authorList>
    </citation>
    <scope>NUCLEOTIDE SEQUENCE [LARGE SCALE GENOMIC DNA]</scope>
    <source>
        <strain evidence="3 4">B29T1</strain>
    </source>
</reference>
<accession>A0A212QQR8</accession>
<dbReference type="InterPro" id="IPR002563">
    <property type="entry name" value="Flavin_Rdtase-like_dom"/>
</dbReference>
<keyword evidence="1" id="KW-0560">Oxidoreductase</keyword>
<dbReference type="PANTHER" id="PTHR30466:SF1">
    <property type="entry name" value="FMN REDUCTASE (NADH) RUTF"/>
    <property type="match status" value="1"/>
</dbReference>
<dbReference type="Gene3D" id="2.30.110.10">
    <property type="entry name" value="Electron Transport, Fmn-binding Protein, Chain A"/>
    <property type="match status" value="1"/>
</dbReference>
<dbReference type="GO" id="GO:0006208">
    <property type="term" value="P:pyrimidine nucleobase catabolic process"/>
    <property type="evidence" value="ECO:0007669"/>
    <property type="project" value="TreeGrafter"/>
</dbReference>
<dbReference type="InterPro" id="IPR012349">
    <property type="entry name" value="Split_barrel_FMN-bd"/>
</dbReference>
<dbReference type="SUPFAM" id="SSF50475">
    <property type="entry name" value="FMN-binding split barrel"/>
    <property type="match status" value="1"/>
</dbReference>
<dbReference type="PANTHER" id="PTHR30466">
    <property type="entry name" value="FLAVIN REDUCTASE"/>
    <property type="match status" value="1"/>
</dbReference>
<proteinExistence type="predicted"/>
<evidence type="ECO:0000313" key="4">
    <source>
        <dbReference type="Proteomes" id="UP000197065"/>
    </source>
</evidence>
<dbReference type="AlphaFoldDB" id="A0A212QQR8"/>
<dbReference type="GO" id="GO:0010181">
    <property type="term" value="F:FMN binding"/>
    <property type="evidence" value="ECO:0007669"/>
    <property type="project" value="InterPro"/>
</dbReference>
<sequence length="169" mass="18199">MSPLTIEAYRDAMARLSAAVNVITTDGPAGRGGFTASAVCSVTDRPPTLLVCQNRASRQHAVFAENGVLCVNTLGPGHETISSMFAGVGDVPLAERFPEAHWTSLTTGAPALREAIVSFDCRITDRRDVSTHTVLFCEVVDLRVRPEAPGLVYFRRVYRTVDVALDPPA</sequence>
<gene>
    <name evidence="3" type="ORF">SAMN07250955_102343</name>
</gene>
<dbReference type="InterPro" id="IPR050268">
    <property type="entry name" value="NADH-dep_flavin_reductase"/>
</dbReference>
<protein>
    <submittedName>
        <fullName evidence="3">Flavin reductase</fullName>
    </submittedName>
</protein>
<evidence type="ECO:0000313" key="3">
    <source>
        <dbReference type="EMBL" id="SNB61686.1"/>
    </source>
</evidence>
<keyword evidence="4" id="KW-1185">Reference proteome</keyword>
<dbReference type="OrthoDB" id="9789254at2"/>
<dbReference type="Proteomes" id="UP000197065">
    <property type="component" value="Unassembled WGS sequence"/>
</dbReference>
<dbReference type="RefSeq" id="WP_088560178.1">
    <property type="nucleotide sequence ID" value="NZ_FYEH01000002.1"/>
</dbReference>
<dbReference type="EMBL" id="FYEH01000002">
    <property type="protein sequence ID" value="SNB61686.1"/>
    <property type="molecule type" value="Genomic_DNA"/>
</dbReference>
<dbReference type="GO" id="GO:0042602">
    <property type="term" value="F:riboflavin reductase (NADPH) activity"/>
    <property type="evidence" value="ECO:0007669"/>
    <property type="project" value="TreeGrafter"/>
</dbReference>
<feature type="domain" description="Flavin reductase like" evidence="2">
    <location>
        <begin position="13"/>
        <end position="160"/>
    </location>
</feature>
<dbReference type="Pfam" id="PF01613">
    <property type="entry name" value="Flavin_Reduct"/>
    <property type="match status" value="1"/>
</dbReference>